<dbReference type="Gene3D" id="3.40.630.30">
    <property type="match status" value="1"/>
</dbReference>
<accession>B3FJN3</accession>
<dbReference type="Proteomes" id="UP000002421">
    <property type="component" value="Segment"/>
</dbReference>
<keyword evidence="3" id="KW-1185">Reference proteome</keyword>
<evidence type="ECO:0000259" key="1">
    <source>
        <dbReference type="PROSITE" id="PS51186"/>
    </source>
</evidence>
<sequence>MSEKGYIVAVTPYVKQSQKYMKKPEMTYEFISHTDRKRYIQFAHQAWLLGLHEDGYLQSHLRTIWNWGDNYFSQNYTIDYDFVVVRADGAIVGIILHEHRNSTIDTYVIPSWRRRGVASGMVNALRGFVGDSKVLCGWRGKTGQGWERYYERNFILYMDQPVPREILDKHLTKSDAETAFFKSLKLKMSAAYRKHKSGK</sequence>
<evidence type="ECO:0000313" key="2">
    <source>
        <dbReference type="EMBL" id="ABY63198.1"/>
    </source>
</evidence>
<protein>
    <recommendedName>
        <fullName evidence="1">N-acetyltransferase domain-containing protein</fullName>
    </recommendedName>
</protein>
<feature type="domain" description="N-acetyltransferase" evidence="1">
    <location>
        <begin position="26"/>
        <end position="163"/>
    </location>
</feature>
<organismHost>
    <name type="scientific">Pseudomonas chlororaphis</name>
    <dbReference type="NCBI Taxonomy" id="587753"/>
</organismHost>
<dbReference type="PROSITE" id="PS51186">
    <property type="entry name" value="GNAT"/>
    <property type="match status" value="1"/>
</dbReference>
<dbReference type="SUPFAM" id="SSF55729">
    <property type="entry name" value="Acyl-CoA N-acyltransferases (Nat)"/>
    <property type="match status" value="1"/>
</dbReference>
<proteinExistence type="predicted"/>
<dbReference type="GO" id="GO:0016747">
    <property type="term" value="F:acyltransferase activity, transferring groups other than amino-acyl groups"/>
    <property type="evidence" value="ECO:0007669"/>
    <property type="project" value="InterPro"/>
</dbReference>
<name>B3FJN3_BP201</name>
<dbReference type="InterPro" id="IPR000182">
    <property type="entry name" value="GNAT_dom"/>
</dbReference>
<evidence type="ECO:0000313" key="3">
    <source>
        <dbReference type="Proteomes" id="UP000002421"/>
    </source>
</evidence>
<dbReference type="RefSeq" id="YP_001957094.1">
    <property type="nucleotide sequence ID" value="NC_010821.1"/>
</dbReference>
<gene>
    <name evidence="2" type="ORF">201phi2-1p373</name>
</gene>
<dbReference type="OrthoDB" id="41358at10239"/>
<organism evidence="2 3">
    <name type="scientific">Pseudomonas phage 201phi2-1</name>
    <name type="common">Pseudomonas chlororaphis phage 201phi2-1</name>
    <dbReference type="NCBI Taxonomy" id="198110"/>
    <lineage>
        <taxon>Viruses</taxon>
        <taxon>Duplodnaviria</taxon>
        <taxon>Heunggongvirae</taxon>
        <taxon>Uroviricota</taxon>
        <taxon>Caudoviricetes</taxon>
        <taxon>Chimalliviridae</taxon>
        <taxon>Serwervirus</taxon>
        <taxon>Serwervirus 201phi21</taxon>
    </lineage>
</organism>
<dbReference type="InterPro" id="IPR016181">
    <property type="entry name" value="Acyl_CoA_acyltransferase"/>
</dbReference>
<dbReference type="CDD" id="cd04301">
    <property type="entry name" value="NAT_SF"/>
    <property type="match status" value="1"/>
</dbReference>
<dbReference type="EMBL" id="EU197055">
    <property type="protein sequence ID" value="ABY63198.1"/>
    <property type="molecule type" value="Genomic_DNA"/>
</dbReference>
<reference evidence="2 3" key="1">
    <citation type="journal article" date="2008" name="Virology">
        <title>Characterization of Pseudomonas chlororaphis myovirus 201varphi2-1 via genomic sequencing, mass spectrometry, and electron microscopy.</title>
        <authorList>
            <person name="Thomas J.A."/>
            <person name="Rolando M.R."/>
            <person name="Carroll C.A."/>
            <person name="Shen P.S."/>
            <person name="Belnap D.M."/>
            <person name="Weintraub S.T."/>
            <person name="Serwer P."/>
            <person name="Hardies S.C."/>
        </authorList>
    </citation>
    <scope>NUCLEOTIDE SEQUENCE</scope>
</reference>
<dbReference type="KEGG" id="vg:6372276"/>